<protein>
    <recommendedName>
        <fullName evidence="7">Post-GPI attachment to proteins factor 3</fullName>
    </recommendedName>
</protein>
<dbReference type="Proteomes" id="UP000076871">
    <property type="component" value="Unassembled WGS sequence"/>
</dbReference>
<keyword evidence="6 7" id="KW-0472">Membrane</keyword>
<keyword evidence="3 7" id="KW-0812">Transmembrane</keyword>
<comment type="function">
    <text evidence="7">Involved in the lipid remodeling steps of GPI-anchor maturation.</text>
</comment>
<dbReference type="InParanoid" id="A0A165CUX4"/>
<comment type="caution">
    <text evidence="7">Lacks conserved residue(s) required for the propagation of feature annotation.</text>
</comment>
<dbReference type="FunCoup" id="A0A165CUX4">
    <property type="interactions" value="73"/>
</dbReference>
<keyword evidence="4 7" id="KW-0732">Signal</keyword>
<sequence>MRIVLLTPLVLGTTLCARASFGDRADTYINCVSKCESRICHDLNWADSISLPMRITQWSCTDDCKYGCMHAITDLAVENSEPIQQYHGKWPFWRFAGMQEPASVVFSLLNMWVHIRGAMRIQRMVSDNHPMGSYYRRFALVSVNAWIWSSVFHTRDLPTTEKLDYFSAALAILYALYFAVIRLFHLYPEKPPSSSANSVSVTFIAWKLICVLVYLMHVSYLSLLPRFDYTYNIIFNLVVGMTHNLLWLTYSLPASIPLLRRFPYRPRSYRPPYASRAAVFVILTTVATFLELFDFPPWGRIIDAHSLWHLATVPITVLWYDFLVRDALDDGWKAQKA</sequence>
<keyword evidence="5 7" id="KW-1133">Transmembrane helix</keyword>
<feature type="transmembrane region" description="Helical" evidence="7">
    <location>
        <begin position="196"/>
        <end position="217"/>
    </location>
</feature>
<feature type="transmembrane region" description="Helical" evidence="7">
    <location>
        <begin position="229"/>
        <end position="252"/>
    </location>
</feature>
<dbReference type="InterPro" id="IPR007217">
    <property type="entry name" value="Per1-like"/>
</dbReference>
<reference evidence="8 9" key="1">
    <citation type="journal article" date="2016" name="Mol. Biol. Evol.">
        <title>Comparative Genomics of Early-Diverging Mushroom-Forming Fungi Provides Insights into the Origins of Lignocellulose Decay Capabilities.</title>
        <authorList>
            <person name="Nagy L.G."/>
            <person name="Riley R."/>
            <person name="Tritt A."/>
            <person name="Adam C."/>
            <person name="Daum C."/>
            <person name="Floudas D."/>
            <person name="Sun H."/>
            <person name="Yadav J.S."/>
            <person name="Pangilinan J."/>
            <person name="Larsson K.H."/>
            <person name="Matsuura K."/>
            <person name="Barry K."/>
            <person name="Labutti K."/>
            <person name="Kuo R."/>
            <person name="Ohm R.A."/>
            <person name="Bhattacharya S.S."/>
            <person name="Shirouzu T."/>
            <person name="Yoshinaga Y."/>
            <person name="Martin F.M."/>
            <person name="Grigoriev I.V."/>
            <person name="Hibbett D.S."/>
        </authorList>
    </citation>
    <scope>NUCLEOTIDE SEQUENCE [LARGE SCALE GENOMIC DNA]</scope>
    <source>
        <strain evidence="8 9">93-53</strain>
    </source>
</reference>
<keyword evidence="2 7" id="KW-0337">GPI-anchor biosynthesis</keyword>
<evidence type="ECO:0000256" key="4">
    <source>
        <dbReference type="ARBA" id="ARBA00022729"/>
    </source>
</evidence>
<proteinExistence type="inferred from homology"/>
<dbReference type="RefSeq" id="XP_040761211.1">
    <property type="nucleotide sequence ID" value="XM_040910865.1"/>
</dbReference>
<evidence type="ECO:0000313" key="9">
    <source>
        <dbReference type="Proteomes" id="UP000076871"/>
    </source>
</evidence>
<dbReference type="AlphaFoldDB" id="A0A165CUX4"/>
<feature type="transmembrane region" description="Helical" evidence="7">
    <location>
        <begin position="165"/>
        <end position="184"/>
    </location>
</feature>
<gene>
    <name evidence="8" type="ORF">LAESUDRAFT_738193</name>
</gene>
<evidence type="ECO:0000313" key="8">
    <source>
        <dbReference type="EMBL" id="KZT03471.1"/>
    </source>
</evidence>
<dbReference type="PANTHER" id="PTHR13148:SF0">
    <property type="entry name" value="POST-GPI ATTACHMENT TO PROTEINS FACTOR 3"/>
    <property type="match status" value="1"/>
</dbReference>
<comment type="subcellular location">
    <subcellularLocation>
        <location evidence="1">Endomembrane system</location>
        <topology evidence="1">Multi-pass membrane protein</topology>
    </subcellularLocation>
    <subcellularLocation>
        <location evidence="7">Endoplasmic reticulum membrane</location>
        <topology evidence="7">Multi-pass membrane protein</topology>
    </subcellularLocation>
</comment>
<dbReference type="STRING" id="1314785.A0A165CUX4"/>
<dbReference type="GO" id="GO:0005789">
    <property type="term" value="C:endoplasmic reticulum membrane"/>
    <property type="evidence" value="ECO:0007669"/>
    <property type="project" value="UniProtKB-SubCell"/>
</dbReference>
<keyword evidence="7" id="KW-0256">Endoplasmic reticulum</keyword>
<feature type="chain" id="PRO_5016482181" description="Post-GPI attachment to proteins factor 3" evidence="7">
    <location>
        <begin position="20"/>
        <end position="337"/>
    </location>
</feature>
<dbReference type="Pfam" id="PF04080">
    <property type="entry name" value="Per1"/>
    <property type="match status" value="1"/>
</dbReference>
<dbReference type="EMBL" id="KV427643">
    <property type="protein sequence ID" value="KZT03471.1"/>
    <property type="molecule type" value="Genomic_DNA"/>
</dbReference>
<dbReference type="PANTHER" id="PTHR13148">
    <property type="entry name" value="PER1-RELATED"/>
    <property type="match status" value="1"/>
</dbReference>
<feature type="signal peptide" evidence="7">
    <location>
        <begin position="1"/>
        <end position="19"/>
    </location>
</feature>
<dbReference type="OrthoDB" id="419770at2759"/>
<feature type="transmembrane region" description="Helical" evidence="7">
    <location>
        <begin position="273"/>
        <end position="293"/>
    </location>
</feature>
<evidence type="ECO:0000256" key="5">
    <source>
        <dbReference type="ARBA" id="ARBA00022989"/>
    </source>
</evidence>
<evidence type="ECO:0000256" key="1">
    <source>
        <dbReference type="ARBA" id="ARBA00004127"/>
    </source>
</evidence>
<accession>A0A165CUX4</accession>
<keyword evidence="9" id="KW-1185">Reference proteome</keyword>
<dbReference type="GO" id="GO:0006506">
    <property type="term" value="P:GPI anchor biosynthetic process"/>
    <property type="evidence" value="ECO:0007669"/>
    <property type="project" value="UniProtKB-KW"/>
</dbReference>
<evidence type="ECO:0000256" key="3">
    <source>
        <dbReference type="ARBA" id="ARBA00022692"/>
    </source>
</evidence>
<dbReference type="GeneID" id="63827894"/>
<evidence type="ECO:0000256" key="6">
    <source>
        <dbReference type="ARBA" id="ARBA00023136"/>
    </source>
</evidence>
<evidence type="ECO:0000256" key="2">
    <source>
        <dbReference type="ARBA" id="ARBA00022502"/>
    </source>
</evidence>
<name>A0A165CUX4_9APHY</name>
<dbReference type="GO" id="GO:0016788">
    <property type="term" value="F:hydrolase activity, acting on ester bonds"/>
    <property type="evidence" value="ECO:0007669"/>
    <property type="project" value="TreeGrafter"/>
</dbReference>
<comment type="similarity">
    <text evidence="7">Belongs to the PGAP3 family.</text>
</comment>
<feature type="transmembrane region" description="Helical" evidence="7">
    <location>
        <begin position="305"/>
        <end position="323"/>
    </location>
</feature>
<organism evidence="8 9">
    <name type="scientific">Laetiporus sulphureus 93-53</name>
    <dbReference type="NCBI Taxonomy" id="1314785"/>
    <lineage>
        <taxon>Eukaryota</taxon>
        <taxon>Fungi</taxon>
        <taxon>Dikarya</taxon>
        <taxon>Basidiomycota</taxon>
        <taxon>Agaricomycotina</taxon>
        <taxon>Agaricomycetes</taxon>
        <taxon>Polyporales</taxon>
        <taxon>Laetiporus</taxon>
    </lineage>
</organism>
<feature type="transmembrane region" description="Helical" evidence="7">
    <location>
        <begin position="134"/>
        <end position="153"/>
    </location>
</feature>
<evidence type="ECO:0000256" key="7">
    <source>
        <dbReference type="RuleBase" id="RU365066"/>
    </source>
</evidence>